<sequence length="91" mass="9905">MLTSPPPSDAEAYCKRNVKTVLQKLQVQLRKYSHAEEGQLAGPPPWPDLPCPTSLAHGRPGWGAHTPSLAALPYPASLWSYLLMHTLCAGM</sequence>
<accession>A0A5B7E5I9</accession>
<organism evidence="1 2">
    <name type="scientific">Portunus trituberculatus</name>
    <name type="common">Swimming crab</name>
    <name type="synonym">Neptunus trituberculatus</name>
    <dbReference type="NCBI Taxonomy" id="210409"/>
    <lineage>
        <taxon>Eukaryota</taxon>
        <taxon>Metazoa</taxon>
        <taxon>Ecdysozoa</taxon>
        <taxon>Arthropoda</taxon>
        <taxon>Crustacea</taxon>
        <taxon>Multicrustacea</taxon>
        <taxon>Malacostraca</taxon>
        <taxon>Eumalacostraca</taxon>
        <taxon>Eucarida</taxon>
        <taxon>Decapoda</taxon>
        <taxon>Pleocyemata</taxon>
        <taxon>Brachyura</taxon>
        <taxon>Eubrachyura</taxon>
        <taxon>Portunoidea</taxon>
        <taxon>Portunidae</taxon>
        <taxon>Portuninae</taxon>
        <taxon>Portunus</taxon>
    </lineage>
</organism>
<evidence type="ECO:0000313" key="1">
    <source>
        <dbReference type="EMBL" id="MPC28597.1"/>
    </source>
</evidence>
<dbReference type="AlphaFoldDB" id="A0A5B7E5I9"/>
<evidence type="ECO:0000313" key="2">
    <source>
        <dbReference type="Proteomes" id="UP000324222"/>
    </source>
</evidence>
<dbReference type="Proteomes" id="UP000324222">
    <property type="component" value="Unassembled WGS sequence"/>
</dbReference>
<comment type="caution">
    <text evidence="1">The sequence shown here is derived from an EMBL/GenBank/DDBJ whole genome shotgun (WGS) entry which is preliminary data.</text>
</comment>
<dbReference type="EMBL" id="VSRR010001939">
    <property type="protein sequence ID" value="MPC28597.1"/>
    <property type="molecule type" value="Genomic_DNA"/>
</dbReference>
<gene>
    <name evidence="1" type="ORF">E2C01_021804</name>
</gene>
<keyword evidence="2" id="KW-1185">Reference proteome</keyword>
<proteinExistence type="predicted"/>
<reference evidence="1 2" key="1">
    <citation type="submission" date="2019-05" db="EMBL/GenBank/DDBJ databases">
        <title>Another draft genome of Portunus trituberculatus and its Hox gene families provides insights of decapod evolution.</title>
        <authorList>
            <person name="Jeong J.-H."/>
            <person name="Song I."/>
            <person name="Kim S."/>
            <person name="Choi T."/>
            <person name="Kim D."/>
            <person name="Ryu S."/>
            <person name="Kim W."/>
        </authorList>
    </citation>
    <scope>NUCLEOTIDE SEQUENCE [LARGE SCALE GENOMIC DNA]</scope>
    <source>
        <tissue evidence="1">Muscle</tissue>
    </source>
</reference>
<protein>
    <submittedName>
        <fullName evidence="1">Uncharacterized protein</fullName>
    </submittedName>
</protein>
<name>A0A5B7E5I9_PORTR</name>